<dbReference type="RefSeq" id="WP_191721955.1">
    <property type="nucleotide sequence ID" value="NZ_JACSQK010000002.1"/>
</dbReference>
<keyword evidence="3" id="KW-1185">Reference proteome</keyword>
<comment type="caution">
    <text evidence="2">The sequence shown here is derived from an EMBL/GenBank/DDBJ whole genome shotgun (WGS) entry which is preliminary data.</text>
</comment>
<dbReference type="InterPro" id="IPR036597">
    <property type="entry name" value="Fido-like_dom_sf"/>
</dbReference>
<evidence type="ECO:0000313" key="3">
    <source>
        <dbReference type="Proteomes" id="UP000634919"/>
    </source>
</evidence>
<dbReference type="PROSITE" id="PS51459">
    <property type="entry name" value="FIDO"/>
    <property type="match status" value="1"/>
</dbReference>
<organism evidence="2 3">
    <name type="scientific">Comamonas avium</name>
    <dbReference type="NCBI Taxonomy" id="2762231"/>
    <lineage>
        <taxon>Bacteria</taxon>
        <taxon>Pseudomonadati</taxon>
        <taxon>Pseudomonadota</taxon>
        <taxon>Betaproteobacteria</taxon>
        <taxon>Burkholderiales</taxon>
        <taxon>Comamonadaceae</taxon>
        <taxon>Comamonas</taxon>
    </lineage>
</organism>
<reference evidence="2 3" key="1">
    <citation type="submission" date="2020-08" db="EMBL/GenBank/DDBJ databases">
        <title>A Genomic Blueprint of the Chicken Gut Microbiome.</title>
        <authorList>
            <person name="Gilroy R."/>
            <person name="Ravi A."/>
            <person name="Getino M."/>
            <person name="Pursley I."/>
            <person name="Horton D.L."/>
            <person name="Alikhan N.-F."/>
            <person name="Baker D."/>
            <person name="Gharbi K."/>
            <person name="Hall N."/>
            <person name="Watson M."/>
            <person name="Adriaenssens E.M."/>
            <person name="Foster-Nyarko E."/>
            <person name="Jarju S."/>
            <person name="Secka A."/>
            <person name="Antonio M."/>
            <person name="Oren A."/>
            <person name="Chaudhuri R."/>
            <person name="La Ragione R.M."/>
            <person name="Hildebrand F."/>
            <person name="Pallen M.J."/>
        </authorList>
    </citation>
    <scope>NUCLEOTIDE SEQUENCE [LARGE SCALE GENOMIC DNA]</scope>
    <source>
        <strain evidence="2 3">Sa2CVA6</strain>
    </source>
</reference>
<feature type="domain" description="Fido" evidence="1">
    <location>
        <begin position="116"/>
        <end position="281"/>
    </location>
</feature>
<dbReference type="Pfam" id="PF02661">
    <property type="entry name" value="Fic"/>
    <property type="match status" value="1"/>
</dbReference>
<gene>
    <name evidence="2" type="ORF">H9646_03515</name>
</gene>
<dbReference type="SUPFAM" id="SSF140931">
    <property type="entry name" value="Fic-like"/>
    <property type="match status" value="1"/>
</dbReference>
<dbReference type="InterPro" id="IPR040198">
    <property type="entry name" value="Fido_containing"/>
</dbReference>
<dbReference type="Proteomes" id="UP000634919">
    <property type="component" value="Unassembled WGS sequence"/>
</dbReference>
<dbReference type="InterPro" id="IPR036388">
    <property type="entry name" value="WH-like_DNA-bd_sf"/>
</dbReference>
<dbReference type="PANTHER" id="PTHR13504">
    <property type="entry name" value="FIDO DOMAIN-CONTAINING PROTEIN DDB_G0283145"/>
    <property type="match status" value="1"/>
</dbReference>
<protein>
    <submittedName>
        <fullName evidence="2">Fic family protein</fullName>
    </submittedName>
</protein>
<dbReference type="InterPro" id="IPR025230">
    <property type="entry name" value="DUF4172"/>
</dbReference>
<dbReference type="PANTHER" id="PTHR13504:SF33">
    <property type="entry name" value="FIC FAMILY PROTEIN"/>
    <property type="match status" value="1"/>
</dbReference>
<evidence type="ECO:0000313" key="2">
    <source>
        <dbReference type="EMBL" id="MBD7959538.1"/>
    </source>
</evidence>
<proteinExistence type="predicted"/>
<dbReference type="Gene3D" id="1.10.3290.10">
    <property type="entry name" value="Fido-like domain"/>
    <property type="match status" value="1"/>
</dbReference>
<dbReference type="Gene3D" id="1.10.10.10">
    <property type="entry name" value="Winged helix-like DNA-binding domain superfamily/Winged helix DNA-binding domain"/>
    <property type="match status" value="1"/>
</dbReference>
<dbReference type="EMBL" id="JACSQK010000002">
    <property type="protein sequence ID" value="MBD7959538.1"/>
    <property type="molecule type" value="Genomic_DNA"/>
</dbReference>
<name>A0ABR8S7T4_9BURK</name>
<dbReference type="InterPro" id="IPR003812">
    <property type="entry name" value="Fido"/>
</dbReference>
<sequence length="394" mass="44220">MIKDQKWVWQLSEWPKFVYDGKLLAPALAEAHWMHGMLAGKSQTIGFEGVQQIALDALVDEVIYTAAIEGVRFPRELVHSSVVRKHEFSSSRTDSRNVDGLVDVIDDAIAHADQPLDADRLCRWQSALFPGEVSHTLKCVVGHFRDGHGHMRIVSGSHGQEVVHYEAPPSSDVPKEMARFLQWFDDTKPTQKQPQDLYYDGFARAAIAHLWFECIHPFEDGNGRVGRAIVSMALAQSLRETTGLYSLSCQLFTARNEYYEALNSAQRGEMKVSDWVKWFIGQSTKACAIATKNIDQIIEKRRFWEKVQDSALNERQKRVLHLLLDTGSRTAPDGLNAEKYMALTGVSKATATRDLSALVNVGQLCTHGVGRALRYYLELNFREAGPHPAPCVKG</sequence>
<dbReference type="Pfam" id="PF13776">
    <property type="entry name" value="DUF4172"/>
    <property type="match status" value="1"/>
</dbReference>
<accession>A0ABR8S7T4</accession>
<evidence type="ECO:0000259" key="1">
    <source>
        <dbReference type="PROSITE" id="PS51459"/>
    </source>
</evidence>